<dbReference type="InterPro" id="IPR048343">
    <property type="entry name" value="ZW10_C"/>
</dbReference>
<name>A0A914UT61_9BILA</name>
<feature type="coiled-coil region" evidence="1">
    <location>
        <begin position="27"/>
        <end position="54"/>
    </location>
</feature>
<feature type="domain" description="Centromere/kinetochore protein zw10 C-terminal" evidence="3">
    <location>
        <begin position="478"/>
        <end position="609"/>
    </location>
</feature>
<dbReference type="InterPro" id="IPR055148">
    <property type="entry name" value="ZW10_C_2"/>
</dbReference>
<dbReference type="InterPro" id="IPR046362">
    <property type="entry name" value="Zw10/DSL1_C_sf"/>
</dbReference>
<dbReference type="GO" id="GO:1990423">
    <property type="term" value="C:RZZ complex"/>
    <property type="evidence" value="ECO:0007669"/>
    <property type="project" value="TreeGrafter"/>
</dbReference>
<keyword evidence="1" id="KW-0175">Coiled coil</keyword>
<evidence type="ECO:0000256" key="1">
    <source>
        <dbReference type="SAM" id="Coils"/>
    </source>
</evidence>
<organism evidence="5 6">
    <name type="scientific">Plectus sambesii</name>
    <dbReference type="NCBI Taxonomy" id="2011161"/>
    <lineage>
        <taxon>Eukaryota</taxon>
        <taxon>Metazoa</taxon>
        <taxon>Ecdysozoa</taxon>
        <taxon>Nematoda</taxon>
        <taxon>Chromadorea</taxon>
        <taxon>Plectida</taxon>
        <taxon>Plectina</taxon>
        <taxon>Plectoidea</taxon>
        <taxon>Plectidae</taxon>
        <taxon>Plectus</taxon>
    </lineage>
</organism>
<sequence length="781" mass="87316">MAPIRKQPQGPVSLVAEALANSGSLERESIDDQVLALEQTIARARAEIAQMVEDQYKNFLPEAISDAQSLSLKIESVKSLANNQLDKINTVLSFTPNSDSRELSDAKRKLADTEHCLSKIAVLSEMAEMFQDMDLLPDDEMSLAYAQLLVNAKEKLKALIAAASENSDEDELFDARVLPSLSEELASQRERLIFRLNEWWSEFVSWQSQHEENVLTLSVWPSQIEAITEKLSALQLLNELDGKLAALTRFLLSNFCEPLLMTSPTSGAVSNRLTFESGGVVNADKRKIRLALSTNETRPDAMDALWSLTQLFDNLHAELGPIHVNGVRLVALMGKKMAPRLIELIISDCLTPAIPADPSETDRFQRIVDSANLFHARLQEIHFIPENASSFEDFVANFDTLFMDRRCHKIIGDGRALITADLHNFVEVGTSYSEDEATVAEFETAFDKVCMKEKENSAISDKDARLDLGEPKLPKLLQFPACKVSDTMVKLVDLLESTLRSAGETDSQKSAARLLETGRNLIELFIVLTPMRHENALSNVPQTAAIFYNNCYYLAHRLMTLGFDVTPAVAKALDVKEFRVTFVDFVPRLRQLAADCIERQLVQRRRELSATLSDASLFDNLKTDARLKQCEKALRSCTMQLEQLSNVCKEVLTTTVLAKAMGNLVAHLLNSLVKMFVAKEDIASSDAELSAQALQRLLSSMEKLFVVKGRQSEIHRFCESAYFRTKELTLCLQGSMQEIADRWCDGKGPLAVHMTPVEVKQLIRALFQNTERRAALLAQIK</sequence>
<dbReference type="GO" id="GO:0007094">
    <property type="term" value="P:mitotic spindle assembly checkpoint signaling"/>
    <property type="evidence" value="ECO:0007669"/>
    <property type="project" value="TreeGrafter"/>
</dbReference>
<reference evidence="6" key="1">
    <citation type="submission" date="2022-11" db="UniProtKB">
        <authorList>
            <consortium name="WormBaseParasite"/>
        </authorList>
    </citation>
    <scope>IDENTIFICATION</scope>
</reference>
<protein>
    <submittedName>
        <fullName evidence="6">Centromere/kinetochore protein zw10</fullName>
    </submittedName>
</protein>
<feature type="domain" description="ZW10 C-terminal helical" evidence="4">
    <location>
        <begin position="632"/>
        <end position="780"/>
    </location>
</feature>
<dbReference type="WBParaSite" id="PSAMB.scaffold123size75169.g2437.t1">
    <property type="protein sequence ID" value="PSAMB.scaffold123size75169.g2437.t1"/>
    <property type="gene ID" value="PSAMB.scaffold123size75169.g2437"/>
</dbReference>
<dbReference type="InterPro" id="IPR048344">
    <property type="entry name" value="Zw10_middle"/>
</dbReference>
<evidence type="ECO:0000259" key="3">
    <source>
        <dbReference type="Pfam" id="PF20666"/>
    </source>
</evidence>
<dbReference type="GO" id="GO:0005737">
    <property type="term" value="C:cytoplasm"/>
    <property type="evidence" value="ECO:0007669"/>
    <property type="project" value="GOC"/>
</dbReference>
<dbReference type="Pfam" id="PF20665">
    <property type="entry name" value="Zw10_middle"/>
    <property type="match status" value="1"/>
</dbReference>
<dbReference type="Proteomes" id="UP000887566">
    <property type="component" value="Unplaced"/>
</dbReference>
<dbReference type="Pfam" id="PF22766">
    <property type="entry name" value="ZW10_C2"/>
    <property type="match status" value="1"/>
</dbReference>
<dbReference type="Pfam" id="PF20666">
    <property type="entry name" value="ZW10_C"/>
    <property type="match status" value="1"/>
</dbReference>
<dbReference type="AlphaFoldDB" id="A0A914UT61"/>
<keyword evidence="5" id="KW-1185">Reference proteome</keyword>
<evidence type="ECO:0000259" key="4">
    <source>
        <dbReference type="Pfam" id="PF22766"/>
    </source>
</evidence>
<proteinExistence type="predicted"/>
<dbReference type="PANTHER" id="PTHR12205">
    <property type="entry name" value="CENTROMERE/KINETOCHORE PROTEIN ZW10"/>
    <property type="match status" value="1"/>
</dbReference>
<evidence type="ECO:0000259" key="2">
    <source>
        <dbReference type="Pfam" id="PF20665"/>
    </source>
</evidence>
<accession>A0A914UT61</accession>
<feature type="domain" description="Centromere/kinetochore protein zw10 middle" evidence="2">
    <location>
        <begin position="214"/>
        <end position="418"/>
    </location>
</feature>
<dbReference type="GO" id="GO:0006888">
    <property type="term" value="P:endoplasmic reticulum to Golgi vesicle-mediated transport"/>
    <property type="evidence" value="ECO:0007669"/>
    <property type="project" value="TreeGrafter"/>
</dbReference>
<dbReference type="PANTHER" id="PTHR12205:SF0">
    <property type="entry name" value="CENTROMERE_KINETOCHORE PROTEIN ZW10 HOMOLOG"/>
    <property type="match status" value="1"/>
</dbReference>
<dbReference type="Gene3D" id="1.10.357.150">
    <property type="match status" value="1"/>
</dbReference>
<evidence type="ECO:0000313" key="5">
    <source>
        <dbReference type="Proteomes" id="UP000887566"/>
    </source>
</evidence>
<evidence type="ECO:0000313" key="6">
    <source>
        <dbReference type="WBParaSite" id="PSAMB.scaffold123size75169.g2437.t1"/>
    </source>
</evidence>